<keyword evidence="2" id="KW-0808">Transferase</keyword>
<protein>
    <submittedName>
        <fullName evidence="5">Pentatricopeptide repeat domain-containing protein (PPR motif)</fullName>
    </submittedName>
</protein>
<dbReference type="Pfam" id="PF14689">
    <property type="entry name" value="SPOB_a"/>
    <property type="match status" value="1"/>
</dbReference>
<dbReference type="AlphaFoldDB" id="A0A1G9MZG5"/>
<dbReference type="EMBL" id="FNHB01000001">
    <property type="protein sequence ID" value="SDL79680.1"/>
    <property type="molecule type" value="Genomic_DNA"/>
</dbReference>
<keyword evidence="1" id="KW-0597">Phosphoprotein</keyword>
<dbReference type="Gene3D" id="1.10.287.130">
    <property type="match status" value="1"/>
</dbReference>
<keyword evidence="3" id="KW-0418">Kinase</keyword>
<evidence type="ECO:0000256" key="3">
    <source>
        <dbReference type="ARBA" id="ARBA00022777"/>
    </source>
</evidence>
<dbReference type="GO" id="GO:0000155">
    <property type="term" value="F:phosphorelay sensor kinase activity"/>
    <property type="evidence" value="ECO:0007669"/>
    <property type="project" value="InterPro"/>
</dbReference>
<reference evidence="5 6" key="1">
    <citation type="submission" date="2016-10" db="EMBL/GenBank/DDBJ databases">
        <authorList>
            <person name="de Groot N.N."/>
        </authorList>
    </citation>
    <scope>NUCLEOTIDE SEQUENCE [LARGE SCALE GENOMIC DNA]</scope>
    <source>
        <strain evidence="5 6">DSM 1736</strain>
    </source>
</reference>
<sequence>MTTETANKEICEVLLKGLKIQRHDFINHIQVIHALLQLGRVEKALKYIEDLAKDPELMSTPLRMHHCPDECRRKAAISD</sequence>
<evidence type="ECO:0000313" key="5">
    <source>
        <dbReference type="EMBL" id="SDL79680.1"/>
    </source>
</evidence>
<dbReference type="InterPro" id="IPR039506">
    <property type="entry name" value="SPOB_a"/>
</dbReference>
<dbReference type="Proteomes" id="UP000214880">
    <property type="component" value="Unassembled WGS sequence"/>
</dbReference>
<name>A0A1G9MZG5_9FIRM</name>
<dbReference type="OrthoDB" id="1634477at2"/>
<evidence type="ECO:0000313" key="6">
    <source>
        <dbReference type="Proteomes" id="UP000214880"/>
    </source>
</evidence>
<proteinExistence type="predicted"/>
<dbReference type="RefSeq" id="WP_092068678.1">
    <property type="nucleotide sequence ID" value="NZ_FNHB01000001.1"/>
</dbReference>
<dbReference type="SUPFAM" id="SSF55890">
    <property type="entry name" value="Sporulation response regulatory protein Spo0B"/>
    <property type="match status" value="1"/>
</dbReference>
<organism evidence="5 6">
    <name type="scientific">Dendrosporobacter quercicolus</name>
    <dbReference type="NCBI Taxonomy" id="146817"/>
    <lineage>
        <taxon>Bacteria</taxon>
        <taxon>Bacillati</taxon>
        <taxon>Bacillota</taxon>
        <taxon>Negativicutes</taxon>
        <taxon>Selenomonadales</taxon>
        <taxon>Sporomusaceae</taxon>
        <taxon>Dendrosporobacter</taxon>
    </lineage>
</organism>
<evidence type="ECO:0000259" key="4">
    <source>
        <dbReference type="Pfam" id="PF14689"/>
    </source>
</evidence>
<evidence type="ECO:0000256" key="1">
    <source>
        <dbReference type="ARBA" id="ARBA00022553"/>
    </source>
</evidence>
<dbReference type="STRING" id="146817.SAMN04488502_101850"/>
<dbReference type="InterPro" id="IPR016120">
    <property type="entry name" value="Sig_transdc_His_kin_SpoOB"/>
</dbReference>
<feature type="domain" description="SpoOB alpha-helical" evidence="4">
    <location>
        <begin position="10"/>
        <end position="62"/>
    </location>
</feature>
<gene>
    <name evidence="5" type="ORF">SAMN04488502_101850</name>
</gene>
<evidence type="ECO:0000256" key="2">
    <source>
        <dbReference type="ARBA" id="ARBA00022679"/>
    </source>
</evidence>
<keyword evidence="6" id="KW-1185">Reference proteome</keyword>
<accession>A0A1G9MZG5</accession>